<evidence type="ECO:0000313" key="7">
    <source>
        <dbReference type="EMBL" id="KAJ1132446.1"/>
    </source>
</evidence>
<dbReference type="AlphaFoldDB" id="A0AAV7PYV0"/>
<dbReference type="Proteomes" id="UP001066276">
    <property type="component" value="Chromosome 7"/>
</dbReference>
<evidence type="ECO:0000256" key="2">
    <source>
        <dbReference type="ARBA" id="ARBA00006843"/>
    </source>
</evidence>
<keyword evidence="8" id="KW-1185">Reference proteome</keyword>
<organism evidence="7 8">
    <name type="scientific">Pleurodeles waltl</name>
    <name type="common">Iberian ribbed newt</name>
    <dbReference type="NCBI Taxonomy" id="8319"/>
    <lineage>
        <taxon>Eukaryota</taxon>
        <taxon>Metazoa</taxon>
        <taxon>Chordata</taxon>
        <taxon>Craniata</taxon>
        <taxon>Vertebrata</taxon>
        <taxon>Euteleostomi</taxon>
        <taxon>Amphibia</taxon>
        <taxon>Batrachia</taxon>
        <taxon>Caudata</taxon>
        <taxon>Salamandroidea</taxon>
        <taxon>Salamandridae</taxon>
        <taxon>Pleurodelinae</taxon>
        <taxon>Pleurodeles</taxon>
    </lineage>
</organism>
<evidence type="ECO:0000313" key="8">
    <source>
        <dbReference type="Proteomes" id="UP001066276"/>
    </source>
</evidence>
<dbReference type="InterPro" id="IPR007593">
    <property type="entry name" value="CD225/Dispanin_fam"/>
</dbReference>
<protein>
    <submittedName>
        <fullName evidence="7">Uncharacterized protein</fullName>
    </submittedName>
</protein>
<reference evidence="7" key="1">
    <citation type="journal article" date="2022" name="bioRxiv">
        <title>Sequencing and chromosome-scale assembly of the giantPleurodeles waltlgenome.</title>
        <authorList>
            <person name="Brown T."/>
            <person name="Elewa A."/>
            <person name="Iarovenko S."/>
            <person name="Subramanian E."/>
            <person name="Araus A.J."/>
            <person name="Petzold A."/>
            <person name="Susuki M."/>
            <person name="Suzuki K.-i.T."/>
            <person name="Hayashi T."/>
            <person name="Toyoda A."/>
            <person name="Oliveira C."/>
            <person name="Osipova E."/>
            <person name="Leigh N.D."/>
            <person name="Simon A."/>
            <person name="Yun M.H."/>
        </authorList>
    </citation>
    <scope>NUCLEOTIDE SEQUENCE</scope>
    <source>
        <strain evidence="7">20211129_DDA</strain>
        <tissue evidence="7">Liver</tissue>
    </source>
</reference>
<comment type="similarity">
    <text evidence="2">Belongs to the CD225/Dispanin family.</text>
</comment>
<evidence type="ECO:0000256" key="5">
    <source>
        <dbReference type="ARBA" id="ARBA00023136"/>
    </source>
</evidence>
<feature type="transmembrane region" description="Helical" evidence="6">
    <location>
        <begin position="125"/>
        <end position="149"/>
    </location>
</feature>
<feature type="transmembrane region" description="Helical" evidence="6">
    <location>
        <begin position="78"/>
        <end position="99"/>
    </location>
</feature>
<evidence type="ECO:0000256" key="1">
    <source>
        <dbReference type="ARBA" id="ARBA00004370"/>
    </source>
</evidence>
<dbReference type="EMBL" id="JANPWB010000011">
    <property type="protein sequence ID" value="KAJ1132446.1"/>
    <property type="molecule type" value="Genomic_DNA"/>
</dbReference>
<dbReference type="PANTHER" id="PTHR14948">
    <property type="entry name" value="NG5"/>
    <property type="match status" value="1"/>
</dbReference>
<comment type="subcellular location">
    <subcellularLocation>
        <location evidence="1">Membrane</location>
    </subcellularLocation>
</comment>
<sequence length="165" mass="18295">MYTTEKHQHPPAYSPPAYNPYPSTIPRQPPAYETVVSGHPTYQYPQNNAVLIHGAVPVVTTHTTVIPMPQQLYEPEHIGYSIFTMIWCFLPLGLAALIFSFKTRSCNRRGDAAGARKNSRTSLTLNHISIGIGILVTIAYVSFLISYWATWNTHSSGCYGTGCYG</sequence>
<dbReference type="PANTHER" id="PTHR14948:SF46">
    <property type="entry name" value="DISPANIN SUBFAMILY A MEMBER 2B-LIKE-RELATED"/>
    <property type="match status" value="1"/>
</dbReference>
<gene>
    <name evidence="7" type="ORF">NDU88_010757</name>
</gene>
<evidence type="ECO:0000256" key="6">
    <source>
        <dbReference type="SAM" id="Phobius"/>
    </source>
</evidence>
<evidence type="ECO:0000256" key="4">
    <source>
        <dbReference type="ARBA" id="ARBA00022989"/>
    </source>
</evidence>
<accession>A0AAV7PYV0</accession>
<keyword evidence="4 6" id="KW-1133">Transmembrane helix</keyword>
<evidence type="ECO:0000256" key="3">
    <source>
        <dbReference type="ARBA" id="ARBA00022692"/>
    </source>
</evidence>
<keyword evidence="5 6" id="KW-0472">Membrane</keyword>
<dbReference type="InterPro" id="IPR051423">
    <property type="entry name" value="CD225/Dispanin"/>
</dbReference>
<dbReference type="GO" id="GO:0016020">
    <property type="term" value="C:membrane"/>
    <property type="evidence" value="ECO:0007669"/>
    <property type="project" value="UniProtKB-SubCell"/>
</dbReference>
<dbReference type="Pfam" id="PF04505">
    <property type="entry name" value="CD225"/>
    <property type="match status" value="1"/>
</dbReference>
<proteinExistence type="inferred from homology"/>
<name>A0AAV7PYV0_PLEWA</name>
<comment type="caution">
    <text evidence="7">The sequence shown here is derived from an EMBL/GenBank/DDBJ whole genome shotgun (WGS) entry which is preliminary data.</text>
</comment>
<keyword evidence="3 6" id="KW-0812">Transmembrane</keyword>